<dbReference type="PANTHER" id="PTHR11407">
    <property type="entry name" value="LYSOZYME C"/>
    <property type="match status" value="1"/>
</dbReference>
<keyword evidence="3" id="KW-0732">Signal</keyword>
<dbReference type="EMBL" id="CM015714">
    <property type="protein sequence ID" value="KAF3688089.1"/>
    <property type="molecule type" value="Genomic_DNA"/>
</dbReference>
<dbReference type="AlphaFoldDB" id="A0A6G1PD01"/>
<accession>A0A6G1PD01</accession>
<feature type="region of interest" description="Disordered" evidence="2">
    <location>
        <begin position="135"/>
        <end position="247"/>
    </location>
</feature>
<dbReference type="InterPro" id="IPR001916">
    <property type="entry name" value="Glyco_hydro_22"/>
</dbReference>
<dbReference type="PROSITE" id="PS00128">
    <property type="entry name" value="GLYCOSYL_HYDROL_F22_1"/>
    <property type="match status" value="1"/>
</dbReference>
<evidence type="ECO:0000313" key="5">
    <source>
        <dbReference type="EMBL" id="KAF3688089.1"/>
    </source>
</evidence>
<dbReference type="Pfam" id="PF00062">
    <property type="entry name" value="Lys"/>
    <property type="match status" value="1"/>
</dbReference>
<name>A0A6G1PD01_CHAAH</name>
<evidence type="ECO:0000313" key="6">
    <source>
        <dbReference type="Proteomes" id="UP000503349"/>
    </source>
</evidence>
<protein>
    <submittedName>
        <fullName evidence="5">Lysozyme C</fullName>
    </submittedName>
</protein>
<dbReference type="SUPFAM" id="SSF53955">
    <property type="entry name" value="Lysozyme-like"/>
    <property type="match status" value="1"/>
</dbReference>
<evidence type="ECO:0000256" key="3">
    <source>
        <dbReference type="SAM" id="SignalP"/>
    </source>
</evidence>
<feature type="compositionally biased region" description="Basic and acidic residues" evidence="2">
    <location>
        <begin position="160"/>
        <end position="170"/>
    </location>
</feature>
<reference evidence="6" key="2">
    <citation type="submission" date="2019-02" db="EMBL/GenBank/DDBJ databases">
        <title>Opniocepnalus argus Var Kimnra genome.</title>
        <authorList>
            <person name="Zhou C."/>
            <person name="Xiao S."/>
        </authorList>
    </citation>
    <scope>NUCLEOTIDE SEQUENCE [LARGE SCALE GENOMIC DNA]</scope>
</reference>
<feature type="signal peptide" evidence="3">
    <location>
        <begin position="1"/>
        <end position="19"/>
    </location>
</feature>
<gene>
    <name evidence="5" type="ORF">EXN66_Car003761</name>
</gene>
<sequence length="326" mass="34982">MKLLAVFLLAALGCSLTEARIVTKCELKNQLVKATGNLTVKATLKGPTVDKLLAKIVCHAETVSGFNTSAVKGLVGEVNLHPGNHSGVHKEPLGDVNKHLGNHSGVHKEPLGDVNKHLGNHSGVHKEPLGDVNKHLGNHSGVHKEPLGDVNKHLGNHSGVHKEPLGDVNKHLGNHSGVHKEPLGDVNKHLGNHSGVHKDLTGDHDKRNGKEDHHKNQTGSNQPRSRHRRHTKLPSLQVRPASPRQPPQNCTLYGTFQLSSCQVCSNGSTPSANICGMDCSKLVDDDISDDIGCVLKILLSIGNKFLEKETCENTNPSVYFAGCPST</sequence>
<dbReference type="Proteomes" id="UP000503349">
    <property type="component" value="Chromosome 3"/>
</dbReference>
<feature type="compositionally biased region" description="Basic and acidic residues" evidence="2">
    <location>
        <begin position="196"/>
        <end position="215"/>
    </location>
</feature>
<feature type="compositionally biased region" description="Basic and acidic residues" evidence="2">
    <location>
        <begin position="142"/>
        <end position="152"/>
    </location>
</feature>
<dbReference type="PANTHER" id="PTHR11407:SF69">
    <property type="entry name" value="LYSOZYME C, MILK ISOZYME"/>
    <property type="match status" value="1"/>
</dbReference>
<evidence type="ECO:0000259" key="4">
    <source>
        <dbReference type="PROSITE" id="PS00128"/>
    </source>
</evidence>
<dbReference type="InterPro" id="IPR023346">
    <property type="entry name" value="Lysozyme-like_dom_sf"/>
</dbReference>
<feature type="compositionally biased region" description="Basic and acidic residues" evidence="2">
    <location>
        <begin position="178"/>
        <end position="188"/>
    </location>
</feature>
<feature type="chain" id="PRO_5026040727" evidence="3">
    <location>
        <begin position="20"/>
        <end position="326"/>
    </location>
</feature>
<dbReference type="InterPro" id="IPR019799">
    <property type="entry name" value="Glyco_hydro_22_CS"/>
</dbReference>
<dbReference type="GO" id="GO:0003796">
    <property type="term" value="F:lysozyme activity"/>
    <property type="evidence" value="ECO:0007669"/>
    <property type="project" value="TreeGrafter"/>
</dbReference>
<dbReference type="PROSITE" id="PS51348">
    <property type="entry name" value="GLYCOSYL_HYDROL_F22_2"/>
    <property type="match status" value="1"/>
</dbReference>
<evidence type="ECO:0000256" key="2">
    <source>
        <dbReference type="SAM" id="MobiDB-lite"/>
    </source>
</evidence>
<dbReference type="Gene3D" id="1.10.530.10">
    <property type="match status" value="2"/>
</dbReference>
<proteinExistence type="predicted"/>
<evidence type="ECO:0000256" key="1">
    <source>
        <dbReference type="ARBA" id="ARBA00023157"/>
    </source>
</evidence>
<reference evidence="5 6" key="1">
    <citation type="submission" date="2019-02" db="EMBL/GenBank/DDBJ databases">
        <title>Opniocepnalus argus genome.</title>
        <authorList>
            <person name="Zhou C."/>
            <person name="Xiao S."/>
        </authorList>
    </citation>
    <scope>NUCLEOTIDE SEQUENCE [LARGE SCALE GENOMIC DNA]</scope>
    <source>
        <strain evidence="5">OARG1902GOOAL</strain>
        <tissue evidence="5">Muscle</tissue>
    </source>
</reference>
<organism evidence="5 6">
    <name type="scientific">Channa argus</name>
    <name type="common">Northern snakehead</name>
    <name type="synonym">Ophicephalus argus</name>
    <dbReference type="NCBI Taxonomy" id="215402"/>
    <lineage>
        <taxon>Eukaryota</taxon>
        <taxon>Metazoa</taxon>
        <taxon>Chordata</taxon>
        <taxon>Craniata</taxon>
        <taxon>Vertebrata</taxon>
        <taxon>Euteleostomi</taxon>
        <taxon>Actinopterygii</taxon>
        <taxon>Neopterygii</taxon>
        <taxon>Teleostei</taxon>
        <taxon>Neoteleostei</taxon>
        <taxon>Acanthomorphata</taxon>
        <taxon>Anabantaria</taxon>
        <taxon>Anabantiformes</taxon>
        <taxon>Channoidei</taxon>
        <taxon>Channidae</taxon>
        <taxon>Channa</taxon>
    </lineage>
</organism>
<keyword evidence="6" id="KW-1185">Reference proteome</keyword>
<keyword evidence="1" id="KW-1015">Disulfide bond</keyword>
<feature type="domain" description="Glycosyl hydrolases family 22 (GH22)" evidence="4">
    <location>
        <begin position="275"/>
        <end position="293"/>
    </location>
</feature>
<dbReference type="SMART" id="SM00263">
    <property type="entry name" value="LYZ1"/>
    <property type="match status" value="1"/>
</dbReference>